<evidence type="ECO:0000313" key="2">
    <source>
        <dbReference type="Proteomes" id="UP001172102"/>
    </source>
</evidence>
<dbReference type="PANTHER" id="PTHR33112">
    <property type="entry name" value="DOMAIN PROTEIN, PUTATIVE-RELATED"/>
    <property type="match status" value="1"/>
</dbReference>
<dbReference type="EMBL" id="JAUKUA010000002">
    <property type="protein sequence ID" value="KAK0724319.1"/>
    <property type="molecule type" value="Genomic_DNA"/>
</dbReference>
<organism evidence="1 2">
    <name type="scientific">Lasiosphaeris hirsuta</name>
    <dbReference type="NCBI Taxonomy" id="260670"/>
    <lineage>
        <taxon>Eukaryota</taxon>
        <taxon>Fungi</taxon>
        <taxon>Dikarya</taxon>
        <taxon>Ascomycota</taxon>
        <taxon>Pezizomycotina</taxon>
        <taxon>Sordariomycetes</taxon>
        <taxon>Sordariomycetidae</taxon>
        <taxon>Sordariales</taxon>
        <taxon>Lasiosphaeriaceae</taxon>
        <taxon>Lasiosphaeris</taxon>
    </lineage>
</organism>
<protein>
    <submittedName>
        <fullName evidence="1">Uncharacterized protein</fullName>
    </submittedName>
</protein>
<sequence length="139" mass="15718">MLDFSRLDLTDASAKMPTMAGIARTFAAKLRDIYKAGLWIGDFRTGLLWRHKHDFEATDPSLTQTLTRHPNNGYPSWSWASVTGCLTYDPRTSHPPEPMTEMIMNTVDITEEQPGAYGKDSGRILGKGLLRNQHLLRNR</sequence>
<dbReference type="Proteomes" id="UP001172102">
    <property type="component" value="Unassembled WGS sequence"/>
</dbReference>
<dbReference type="AlphaFoldDB" id="A0AA40AYH7"/>
<gene>
    <name evidence="1" type="ORF">B0H67DRAFT_102397</name>
</gene>
<comment type="caution">
    <text evidence="1">The sequence shown here is derived from an EMBL/GenBank/DDBJ whole genome shotgun (WGS) entry which is preliminary data.</text>
</comment>
<name>A0AA40AYH7_9PEZI</name>
<reference evidence="1" key="1">
    <citation type="submission" date="2023-06" db="EMBL/GenBank/DDBJ databases">
        <title>Genome-scale phylogeny and comparative genomics of the fungal order Sordariales.</title>
        <authorList>
            <consortium name="Lawrence Berkeley National Laboratory"/>
            <person name="Hensen N."/>
            <person name="Bonometti L."/>
            <person name="Westerberg I."/>
            <person name="Brannstrom I.O."/>
            <person name="Guillou S."/>
            <person name="Cros-Aarteil S."/>
            <person name="Calhoun S."/>
            <person name="Haridas S."/>
            <person name="Kuo A."/>
            <person name="Mondo S."/>
            <person name="Pangilinan J."/>
            <person name="Riley R."/>
            <person name="Labutti K."/>
            <person name="Andreopoulos B."/>
            <person name="Lipzen A."/>
            <person name="Chen C."/>
            <person name="Yanf M."/>
            <person name="Daum C."/>
            <person name="Ng V."/>
            <person name="Clum A."/>
            <person name="Steindorff A."/>
            <person name="Ohm R."/>
            <person name="Martin F."/>
            <person name="Silar P."/>
            <person name="Natvig D."/>
            <person name="Lalanne C."/>
            <person name="Gautier V."/>
            <person name="Ament-Velasquez S.L."/>
            <person name="Kruys A."/>
            <person name="Hutchinson M.I."/>
            <person name="Powell A.J."/>
            <person name="Barry K."/>
            <person name="Miller A.N."/>
            <person name="Grigoriev I.V."/>
            <person name="Debuchy R."/>
            <person name="Gladieux P."/>
            <person name="Thoren M.H."/>
            <person name="Johannesson H."/>
        </authorList>
    </citation>
    <scope>NUCLEOTIDE SEQUENCE</scope>
    <source>
        <strain evidence="1">SMH4607-1</strain>
    </source>
</reference>
<accession>A0AA40AYH7</accession>
<dbReference type="PANTHER" id="PTHR33112:SF16">
    <property type="entry name" value="HETEROKARYON INCOMPATIBILITY DOMAIN-CONTAINING PROTEIN"/>
    <property type="match status" value="1"/>
</dbReference>
<keyword evidence="2" id="KW-1185">Reference proteome</keyword>
<proteinExistence type="predicted"/>
<evidence type="ECO:0000313" key="1">
    <source>
        <dbReference type="EMBL" id="KAK0724319.1"/>
    </source>
</evidence>